<organism evidence="3 4">
    <name type="scientific">Plasmodium ovale curtisi</name>
    <dbReference type="NCBI Taxonomy" id="864141"/>
    <lineage>
        <taxon>Eukaryota</taxon>
        <taxon>Sar</taxon>
        <taxon>Alveolata</taxon>
        <taxon>Apicomplexa</taxon>
        <taxon>Aconoidasida</taxon>
        <taxon>Haemosporida</taxon>
        <taxon>Plasmodiidae</taxon>
        <taxon>Plasmodium</taxon>
        <taxon>Plasmodium (Plasmodium)</taxon>
    </lineage>
</organism>
<dbReference type="Gene3D" id="2.60.120.620">
    <property type="entry name" value="q2cbj1_9rhob like domain"/>
    <property type="match status" value="1"/>
</dbReference>
<dbReference type="InterPro" id="IPR051961">
    <property type="entry name" value="Fungal_Metabolite_Diox"/>
</dbReference>
<evidence type="ECO:0000313" key="5">
    <source>
        <dbReference type="Proteomes" id="UP000078560"/>
    </source>
</evidence>
<dbReference type="Proteomes" id="UP000078560">
    <property type="component" value="Unassembled WGS sequence"/>
</dbReference>
<accession>A0A1A8WK10</accession>
<reference evidence="3" key="1">
    <citation type="submission" date="2016-05" db="EMBL/GenBank/DDBJ databases">
        <authorList>
            <person name="Lavstsen T."/>
            <person name="Jespersen J.S."/>
        </authorList>
    </citation>
    <scope>NUCLEOTIDE SEQUENCE [LARGE SCALE GENOMIC DNA]</scope>
</reference>
<dbReference type="SUPFAM" id="SSF51197">
    <property type="entry name" value="Clavaminate synthase-like"/>
    <property type="match status" value="1"/>
</dbReference>
<protein>
    <recommendedName>
        <fullName evidence="6">Phytanoyl-CoA dioxygenase</fullName>
    </recommendedName>
</protein>
<dbReference type="PANTHER" id="PTHR37563">
    <property type="entry name" value="PHYTANOYL-COA DIOXYGENASE FAMILY PROTEIN (AFU_ORTHOLOGUE AFUA_2G03330)"/>
    <property type="match status" value="1"/>
</dbReference>
<proteinExistence type="predicted"/>
<dbReference type="AlphaFoldDB" id="A0A1A8WK10"/>
<evidence type="ECO:0000313" key="3">
    <source>
        <dbReference type="EMBL" id="SBS93290.1"/>
    </source>
</evidence>
<feature type="compositionally biased region" description="Low complexity" evidence="1">
    <location>
        <begin position="44"/>
        <end position="57"/>
    </location>
</feature>
<gene>
    <name evidence="3" type="ORF">POVCU1_025160</name>
    <name evidence="2" type="ORF">POVCU2_0027470</name>
</gene>
<evidence type="ECO:0000313" key="2">
    <source>
        <dbReference type="EMBL" id="SBS84695.1"/>
    </source>
</evidence>
<sequence length="607" mass="71274">MSNICSMWGSDFLPHITIGAPVGTPVAEQANHTRLLSVTHQTKRGSSSGRSCRSGRSGRSGKRGRSSPRGLLPRGRGNPAYVQRRLSNEYVKRKRLKYKDEEHKIYFHLNEQNFEVVDRKKYSERIKKICETFNIPIMHLAEAANNYFPVDFHLQYMNDIVEKKKKDLQKIVESESKNNNRDNVISKMVDEMVTYLEVYMSNKNEKSSNLLFLKNIDWSYLKEFLIERKKVNTKTTTEFIDTFFDEIYTYVYVYLLINYKRNNLFDFIKMKRTYRHCSENVGKDVGLEVDNYLGINKHNYSKDVLYDGEENVTQVIDDATYVLNIDTVNEIQKSLSNYGIVVLKNFLPIEKVEKIKKELFLHKNEMNISPFLMNKDQNVFCIRPTRGRQYCILRNSKISDIFTNIQQYWVNIVYSYLPIGIYQNVFHSFDKNKILHLNNFSNLNLTSEQNDKLYLSELQLLTNEPLSETQTYHVDNGLSGLTVILPLNKIHEQSGNFEFFIGTHLFSSLKNKNKIKDRICNLKKFVQMYYKTGSSFVPEVEERDIIIYDSKILHRGLSNNLWVKNASLIYRYDYKKYPPPGQDFIDILSYNFVGKCISIFNFLGKYF</sequence>
<dbReference type="PANTHER" id="PTHR37563:SF2">
    <property type="entry name" value="PHYTANOYL-COA DIOXYGENASE FAMILY PROTEIN (AFU_ORTHOLOGUE AFUA_2G03330)"/>
    <property type="match status" value="1"/>
</dbReference>
<evidence type="ECO:0000256" key="1">
    <source>
        <dbReference type="SAM" id="MobiDB-lite"/>
    </source>
</evidence>
<dbReference type="EMBL" id="FLQV01000464">
    <property type="protein sequence ID" value="SBS93290.1"/>
    <property type="molecule type" value="Genomic_DNA"/>
</dbReference>
<dbReference type="EMBL" id="FLQU01000375">
    <property type="protein sequence ID" value="SBS84695.1"/>
    <property type="molecule type" value="Genomic_DNA"/>
</dbReference>
<feature type="region of interest" description="Disordered" evidence="1">
    <location>
        <begin position="37"/>
        <end position="79"/>
    </location>
</feature>
<reference evidence="4 5" key="2">
    <citation type="submission" date="2016-05" db="EMBL/GenBank/DDBJ databases">
        <authorList>
            <person name="Naeem Raeece"/>
        </authorList>
    </citation>
    <scope>NUCLEOTIDE SEQUENCE [LARGE SCALE GENOMIC DNA]</scope>
</reference>
<dbReference type="Proteomes" id="UP000078546">
    <property type="component" value="Unassembled WGS sequence"/>
</dbReference>
<evidence type="ECO:0000313" key="4">
    <source>
        <dbReference type="Proteomes" id="UP000078546"/>
    </source>
</evidence>
<name>A0A1A8WK10_PLAOA</name>
<evidence type="ECO:0008006" key="6">
    <source>
        <dbReference type="Google" id="ProtNLM"/>
    </source>
</evidence>